<sequence>MPSFSQKNQFFNDKTGIPTEKPHKLEFEVVEDDKEALKKAAKRINDAAADLEIKFYLFQHFGKNIPKLAKISPDSFIQVAFQLAFYRLHGKHAPTYETATLRKFDEGRTDTIRSPTMDSKVFVEAMEAKKPDSEVAKLFRAATEAHKNYAVSCMHGRGVDRHLLGLRLAARENGLPMPDVFKTEAYQKMMHFLISTSQVPTRHLIPMGFGPSESDCYGVCYNPQEHHFSFTITTYNHYPETSAQTFAKTLEKTLLDIRDLLDRAGQLQQKAKL</sequence>
<dbReference type="GO" id="GO:0019254">
    <property type="term" value="P:carnitine metabolic process, CoA-linked"/>
    <property type="evidence" value="ECO:0007669"/>
    <property type="project" value="TreeGrafter"/>
</dbReference>
<name>A0A914CXY3_9BILA</name>
<feature type="coiled-coil region" evidence="2">
    <location>
        <begin position="27"/>
        <end position="54"/>
    </location>
</feature>
<evidence type="ECO:0000256" key="1">
    <source>
        <dbReference type="ARBA" id="ARBA00005232"/>
    </source>
</evidence>
<dbReference type="InterPro" id="IPR023213">
    <property type="entry name" value="CAT-like_dom_sf"/>
</dbReference>
<accession>A0A914CXY3</accession>
<organism evidence="4 5">
    <name type="scientific">Acrobeloides nanus</name>
    <dbReference type="NCBI Taxonomy" id="290746"/>
    <lineage>
        <taxon>Eukaryota</taxon>
        <taxon>Metazoa</taxon>
        <taxon>Ecdysozoa</taxon>
        <taxon>Nematoda</taxon>
        <taxon>Chromadorea</taxon>
        <taxon>Rhabditida</taxon>
        <taxon>Tylenchina</taxon>
        <taxon>Cephalobomorpha</taxon>
        <taxon>Cephaloboidea</taxon>
        <taxon>Cephalobidae</taxon>
        <taxon>Acrobeloides</taxon>
    </lineage>
</organism>
<comment type="similarity">
    <text evidence="1">Belongs to the carnitine/choline acetyltransferase family.</text>
</comment>
<dbReference type="GO" id="GO:0005777">
    <property type="term" value="C:peroxisome"/>
    <property type="evidence" value="ECO:0007669"/>
    <property type="project" value="TreeGrafter"/>
</dbReference>
<evidence type="ECO:0000313" key="4">
    <source>
        <dbReference type="Proteomes" id="UP000887540"/>
    </source>
</evidence>
<dbReference type="PANTHER" id="PTHR22589">
    <property type="entry name" value="CARNITINE O-ACYLTRANSFERASE"/>
    <property type="match status" value="1"/>
</dbReference>
<protein>
    <submittedName>
        <fullName evidence="5">Choline/carnitine acyltransferase domain-containing protein</fullName>
    </submittedName>
</protein>
<dbReference type="GO" id="GO:0004092">
    <property type="term" value="F:carnitine O-acetyltransferase activity"/>
    <property type="evidence" value="ECO:0007669"/>
    <property type="project" value="TreeGrafter"/>
</dbReference>
<evidence type="ECO:0000259" key="3">
    <source>
        <dbReference type="Pfam" id="PF00755"/>
    </source>
</evidence>
<evidence type="ECO:0000313" key="5">
    <source>
        <dbReference type="WBParaSite" id="ACRNAN_scaffold1610.g9185.t1"/>
    </source>
</evidence>
<dbReference type="InterPro" id="IPR000542">
    <property type="entry name" value="Carn_acyl_trans"/>
</dbReference>
<dbReference type="SUPFAM" id="SSF52777">
    <property type="entry name" value="CoA-dependent acyltransferases"/>
    <property type="match status" value="1"/>
</dbReference>
<dbReference type="WBParaSite" id="ACRNAN_scaffold1610.g9185.t1">
    <property type="protein sequence ID" value="ACRNAN_scaffold1610.g9185.t1"/>
    <property type="gene ID" value="ACRNAN_scaffold1610.g9185"/>
</dbReference>
<feature type="domain" description="Choline/carnitine acyltransferase" evidence="3">
    <location>
        <begin position="16"/>
        <end position="252"/>
    </location>
</feature>
<keyword evidence="4" id="KW-1185">Reference proteome</keyword>
<dbReference type="InterPro" id="IPR039551">
    <property type="entry name" value="Cho/carn_acyl_trans"/>
</dbReference>
<dbReference type="Gene3D" id="3.30.559.10">
    <property type="entry name" value="Chloramphenicol acetyltransferase-like domain"/>
    <property type="match status" value="1"/>
</dbReference>
<dbReference type="Pfam" id="PF00755">
    <property type="entry name" value="Carn_acyltransf"/>
    <property type="match status" value="1"/>
</dbReference>
<dbReference type="AlphaFoldDB" id="A0A914CXY3"/>
<reference evidence="5" key="1">
    <citation type="submission" date="2022-11" db="UniProtKB">
        <authorList>
            <consortium name="WormBaseParasite"/>
        </authorList>
    </citation>
    <scope>IDENTIFICATION</scope>
</reference>
<proteinExistence type="inferred from homology"/>
<evidence type="ECO:0000256" key="2">
    <source>
        <dbReference type="SAM" id="Coils"/>
    </source>
</evidence>
<keyword evidence="2" id="KW-0175">Coiled coil</keyword>
<dbReference type="Proteomes" id="UP000887540">
    <property type="component" value="Unplaced"/>
</dbReference>
<dbReference type="PANTHER" id="PTHR22589:SF103">
    <property type="entry name" value="CARNITINE O-ACETYL-TRANSFERASE, ISOFORM A-RELATED"/>
    <property type="match status" value="1"/>
</dbReference>